<proteinExistence type="predicted"/>
<organism evidence="1 2">
    <name type="scientific">Quercus suber</name>
    <name type="common">Cork oak</name>
    <dbReference type="NCBI Taxonomy" id="58331"/>
    <lineage>
        <taxon>Eukaryota</taxon>
        <taxon>Viridiplantae</taxon>
        <taxon>Streptophyta</taxon>
        <taxon>Embryophyta</taxon>
        <taxon>Tracheophyta</taxon>
        <taxon>Spermatophyta</taxon>
        <taxon>Magnoliopsida</taxon>
        <taxon>eudicotyledons</taxon>
        <taxon>Gunneridae</taxon>
        <taxon>Pentapetalae</taxon>
        <taxon>rosids</taxon>
        <taxon>fabids</taxon>
        <taxon>Fagales</taxon>
        <taxon>Fagaceae</taxon>
        <taxon>Quercus</taxon>
    </lineage>
</organism>
<reference evidence="1 2" key="1">
    <citation type="journal article" date="2018" name="Sci. Data">
        <title>The draft genome sequence of cork oak.</title>
        <authorList>
            <person name="Ramos A.M."/>
            <person name="Usie A."/>
            <person name="Barbosa P."/>
            <person name="Barros P.M."/>
            <person name="Capote T."/>
            <person name="Chaves I."/>
            <person name="Simoes F."/>
            <person name="Abreu I."/>
            <person name="Carrasquinho I."/>
            <person name="Faro C."/>
            <person name="Guimaraes J.B."/>
            <person name="Mendonca D."/>
            <person name="Nobrega F."/>
            <person name="Rodrigues L."/>
            <person name="Saibo N.J.M."/>
            <person name="Varela M.C."/>
            <person name="Egas C."/>
            <person name="Matos J."/>
            <person name="Miguel C.M."/>
            <person name="Oliveira M.M."/>
            <person name="Ricardo C.P."/>
            <person name="Goncalves S."/>
        </authorList>
    </citation>
    <scope>NUCLEOTIDE SEQUENCE [LARGE SCALE GENOMIC DNA]</scope>
    <source>
        <strain evidence="2">cv. HL8</strain>
    </source>
</reference>
<keyword evidence="2" id="KW-1185">Reference proteome</keyword>
<dbReference type="AlphaFoldDB" id="A0AAW0MAG6"/>
<name>A0AAW0MAG6_QUESU</name>
<accession>A0AAW0MAG6</accession>
<dbReference type="Proteomes" id="UP000237347">
    <property type="component" value="Unassembled WGS sequence"/>
</dbReference>
<gene>
    <name evidence="1" type="ORF">CFP56_042205</name>
</gene>
<evidence type="ECO:0000313" key="1">
    <source>
        <dbReference type="EMBL" id="KAK7860159.1"/>
    </source>
</evidence>
<evidence type="ECO:0000313" key="2">
    <source>
        <dbReference type="Proteomes" id="UP000237347"/>
    </source>
</evidence>
<protein>
    <submittedName>
        <fullName evidence="1">Uncharacterized protein</fullName>
    </submittedName>
</protein>
<sequence length="72" mass="8043">MSNYLLLPGLSLHARSKPSYLKRSEAHCIVLGDSDLPATAEQRSNFVSFFLSSMKALDMTALLRHQSIGYQE</sequence>
<comment type="caution">
    <text evidence="1">The sequence shown here is derived from an EMBL/GenBank/DDBJ whole genome shotgun (WGS) entry which is preliminary data.</text>
</comment>
<dbReference type="EMBL" id="PKMF04000008">
    <property type="protein sequence ID" value="KAK7860159.1"/>
    <property type="molecule type" value="Genomic_DNA"/>
</dbReference>